<dbReference type="OrthoDB" id="3255262at2759"/>
<feature type="compositionally biased region" description="Basic and acidic residues" evidence="1">
    <location>
        <begin position="20"/>
        <end position="31"/>
    </location>
</feature>
<dbReference type="CDD" id="cd09272">
    <property type="entry name" value="RNase_HI_RT_Ty1"/>
    <property type="match status" value="1"/>
</dbReference>
<sequence length="258" mass="28436">MKLTYAPDPHAPELFTTFSDADHGGDEDNRRSTSGMVVKMGTGAISWASRLQTIVTLSTTEAEYISAVQSGQEIIWLRNLLSEFGYEFTGPSTLYVDNQSALAVARNPEHHGRMKHLDLRHYWLRDVVEAGDINIKYLPTKSMPADIMTKALGRLKVVEMRGMLGSLSAASCEAAKPHIALVRALPMEYSSFRSALLLLTNFDFKTVKDAFLQEQKNRQPRAADSALALSSALKVSTPAKPSSQSVVCEFCDIKGHTE</sequence>
<evidence type="ECO:0000313" key="3">
    <source>
        <dbReference type="Proteomes" id="UP000308199"/>
    </source>
</evidence>
<keyword evidence="3" id="KW-1185">Reference proteome</keyword>
<name>A0A4S4K6P3_9AGAM</name>
<evidence type="ECO:0000313" key="2">
    <source>
        <dbReference type="EMBL" id="THG92787.1"/>
    </source>
</evidence>
<dbReference type="PANTHER" id="PTHR11439">
    <property type="entry name" value="GAG-POL-RELATED RETROTRANSPOSON"/>
    <property type="match status" value="1"/>
</dbReference>
<accession>A0A4S4K6P3</accession>
<dbReference type="EMBL" id="SGPK01001542">
    <property type="protein sequence ID" value="THG92787.1"/>
    <property type="molecule type" value="Genomic_DNA"/>
</dbReference>
<comment type="caution">
    <text evidence="2">The sequence shown here is derived from an EMBL/GenBank/DDBJ whole genome shotgun (WGS) entry which is preliminary data.</text>
</comment>
<dbReference type="Proteomes" id="UP000308199">
    <property type="component" value="Unassembled WGS sequence"/>
</dbReference>
<reference evidence="2 3" key="1">
    <citation type="submission" date="2019-02" db="EMBL/GenBank/DDBJ databases">
        <title>Genome sequencing of the rare red list fungi Phellinidium pouzarii.</title>
        <authorList>
            <person name="Buettner E."/>
            <person name="Kellner H."/>
        </authorList>
    </citation>
    <scope>NUCLEOTIDE SEQUENCE [LARGE SCALE GENOMIC DNA]</scope>
    <source>
        <strain evidence="2 3">DSM 108285</strain>
    </source>
</reference>
<gene>
    <name evidence="2" type="ORF">EW145_g8586</name>
</gene>
<dbReference type="PANTHER" id="PTHR11439:SF483">
    <property type="entry name" value="PEPTIDE SYNTHASE GLIP-LIKE, PUTATIVE (AFU_ORTHOLOGUE AFUA_3G12920)-RELATED"/>
    <property type="match status" value="1"/>
</dbReference>
<evidence type="ECO:0008006" key="4">
    <source>
        <dbReference type="Google" id="ProtNLM"/>
    </source>
</evidence>
<protein>
    <recommendedName>
        <fullName evidence="4">Reverse transcriptase Ty1/copia-type domain-containing protein</fullName>
    </recommendedName>
</protein>
<organism evidence="2 3">
    <name type="scientific">Phellinidium pouzarii</name>
    <dbReference type="NCBI Taxonomy" id="167371"/>
    <lineage>
        <taxon>Eukaryota</taxon>
        <taxon>Fungi</taxon>
        <taxon>Dikarya</taxon>
        <taxon>Basidiomycota</taxon>
        <taxon>Agaricomycotina</taxon>
        <taxon>Agaricomycetes</taxon>
        <taxon>Hymenochaetales</taxon>
        <taxon>Hymenochaetaceae</taxon>
        <taxon>Phellinidium</taxon>
    </lineage>
</organism>
<evidence type="ECO:0000256" key="1">
    <source>
        <dbReference type="SAM" id="MobiDB-lite"/>
    </source>
</evidence>
<feature type="non-terminal residue" evidence="2">
    <location>
        <position position="258"/>
    </location>
</feature>
<proteinExistence type="predicted"/>
<feature type="region of interest" description="Disordered" evidence="1">
    <location>
        <begin position="14"/>
        <end position="33"/>
    </location>
</feature>
<dbReference type="AlphaFoldDB" id="A0A4S4K6P3"/>